<dbReference type="CDD" id="cd07079">
    <property type="entry name" value="ALDH_F18-19_ProA-GPR"/>
    <property type="match status" value="1"/>
</dbReference>
<accession>A0A8E6B912</accession>
<comment type="function">
    <text evidence="7">Catalyzes the NADPH-dependent reduction of L-glutamate 5-phosphate into L-glutamate 5-semialdehyde and phosphate. The product spontaneously undergoes cyclization to form 1-pyrroline-5-carboxylate.</text>
</comment>
<dbReference type="Gene3D" id="3.40.309.10">
    <property type="entry name" value="Aldehyde Dehydrogenase, Chain A, domain 2"/>
    <property type="match status" value="1"/>
</dbReference>
<name>A0A8E6B912_9BACT</name>
<keyword evidence="10" id="KW-1185">Reference proteome</keyword>
<organism evidence="9 10">
    <name type="scientific">Telmatocola sphagniphila</name>
    <dbReference type="NCBI Taxonomy" id="1123043"/>
    <lineage>
        <taxon>Bacteria</taxon>
        <taxon>Pseudomonadati</taxon>
        <taxon>Planctomycetota</taxon>
        <taxon>Planctomycetia</taxon>
        <taxon>Gemmatales</taxon>
        <taxon>Gemmataceae</taxon>
    </lineage>
</organism>
<comment type="pathway">
    <text evidence="1 7">Amino-acid biosynthesis; L-proline biosynthesis; L-glutamate 5-semialdehyde from L-glutamate: step 2/2.</text>
</comment>
<dbReference type="KEGG" id="tsph:KIH39_02250"/>
<reference evidence="9" key="1">
    <citation type="submission" date="2021-05" db="EMBL/GenBank/DDBJ databases">
        <title>Complete genome sequence of the cellulolytic planctomycete Telmatocola sphagniphila SP2T and characterization of the first cellulase from planctomycetes.</title>
        <authorList>
            <person name="Rakitin A.L."/>
            <person name="Beletsky A.V."/>
            <person name="Naumoff D.G."/>
            <person name="Kulichevskaya I.S."/>
            <person name="Mardanov A.V."/>
            <person name="Ravin N.V."/>
            <person name="Dedysh S.N."/>
        </authorList>
    </citation>
    <scope>NUCLEOTIDE SEQUENCE</scope>
    <source>
        <strain evidence="9">SP2T</strain>
    </source>
</reference>
<dbReference type="SUPFAM" id="SSF53720">
    <property type="entry name" value="ALDH-like"/>
    <property type="match status" value="1"/>
</dbReference>
<dbReference type="InterPro" id="IPR015590">
    <property type="entry name" value="Aldehyde_DH_dom"/>
</dbReference>
<dbReference type="Proteomes" id="UP000676194">
    <property type="component" value="Chromosome"/>
</dbReference>
<dbReference type="GO" id="GO:0055129">
    <property type="term" value="P:L-proline biosynthetic process"/>
    <property type="evidence" value="ECO:0007669"/>
    <property type="project" value="UniProtKB-UniRule"/>
</dbReference>
<evidence type="ECO:0000256" key="2">
    <source>
        <dbReference type="ARBA" id="ARBA00022605"/>
    </source>
</evidence>
<dbReference type="Pfam" id="PF00171">
    <property type="entry name" value="Aldedh"/>
    <property type="match status" value="1"/>
</dbReference>
<dbReference type="Gene3D" id="3.40.605.10">
    <property type="entry name" value="Aldehyde Dehydrogenase, Chain A, domain 1"/>
    <property type="match status" value="1"/>
</dbReference>
<dbReference type="UniPathway" id="UPA00098">
    <property type="reaction ID" value="UER00360"/>
</dbReference>
<dbReference type="PANTHER" id="PTHR11063">
    <property type="entry name" value="GLUTAMATE SEMIALDEHYDE DEHYDROGENASE"/>
    <property type="match status" value="1"/>
</dbReference>
<sequence length="427" mass="47146">MSAAFDPATSKLHEECQQLAQRAKSASWQAGLISSASKDRWLNLLADTILSKTPAILEANRKDLQQESAQYLTAALRERLRFDEKRIAEAAQGIRQVAALPDPVRQIISGQTRPNGLQIRKIRVPLGVIFFLYESRPNVTLDAAALCVKSGNAVILRGGKEAQHTNRVLGELIRESLKSCGISEEVVQLVQTTDRQAVDILLKMPEQIDLVIPRGGEGLIRKVTETTRIPVLKHFLGNCHVYVHESADLEMAERIVVNAKCQRPSVCNAMESLLVDRAIAPDFLPRIDKALTERGVELRACEVSQTYLKKSLLANESDFAAEFCDLILSIKTVCSFDEAISHINRYGSHHTDAIVTSELKAAQRFQREIDSAAVVVNASTRFNDGFELGLGAEIGISTDKLHARGPCGLEELTSYKYLVIGEGHVRE</sequence>
<dbReference type="FunFam" id="3.40.309.10:FF:000006">
    <property type="entry name" value="Gamma-glutamyl phosphate reductase"/>
    <property type="match status" value="1"/>
</dbReference>
<evidence type="ECO:0000313" key="10">
    <source>
        <dbReference type="Proteomes" id="UP000676194"/>
    </source>
</evidence>
<evidence type="ECO:0000256" key="5">
    <source>
        <dbReference type="ARBA" id="ARBA00023002"/>
    </source>
</evidence>
<comment type="similarity">
    <text evidence="7">Belongs to the gamma-glutamyl phosphate reductase family.</text>
</comment>
<gene>
    <name evidence="7" type="primary">proA</name>
    <name evidence="9" type="ORF">KIH39_02250</name>
</gene>
<evidence type="ECO:0000256" key="7">
    <source>
        <dbReference type="HAMAP-Rule" id="MF_00412"/>
    </source>
</evidence>
<dbReference type="GO" id="GO:0050661">
    <property type="term" value="F:NADP binding"/>
    <property type="evidence" value="ECO:0007669"/>
    <property type="project" value="InterPro"/>
</dbReference>
<dbReference type="InterPro" id="IPR000965">
    <property type="entry name" value="GPR_dom"/>
</dbReference>
<keyword evidence="3 7" id="KW-0641">Proline biosynthesis</keyword>
<evidence type="ECO:0000313" key="9">
    <source>
        <dbReference type="EMBL" id="QVL32763.1"/>
    </source>
</evidence>
<dbReference type="GO" id="GO:0004350">
    <property type="term" value="F:glutamate-5-semialdehyde dehydrogenase activity"/>
    <property type="evidence" value="ECO:0007669"/>
    <property type="project" value="UniProtKB-UniRule"/>
</dbReference>
<dbReference type="EMBL" id="CP074694">
    <property type="protein sequence ID" value="QVL32763.1"/>
    <property type="molecule type" value="Genomic_DNA"/>
</dbReference>
<protein>
    <recommendedName>
        <fullName evidence="7">Gamma-glutamyl phosphate reductase</fullName>
        <shortName evidence="7">GPR</shortName>
        <ecNumber evidence="7">1.2.1.41</ecNumber>
    </recommendedName>
    <alternativeName>
        <fullName evidence="7">Glutamate-5-semialdehyde dehydrogenase</fullName>
    </alternativeName>
    <alternativeName>
        <fullName evidence="7">Glutamyl-gamma-semialdehyde dehydrogenase</fullName>
        <shortName evidence="7">GSA dehydrogenase</shortName>
    </alternativeName>
</protein>
<evidence type="ECO:0000256" key="6">
    <source>
        <dbReference type="ARBA" id="ARBA00049024"/>
    </source>
</evidence>
<evidence type="ECO:0000256" key="3">
    <source>
        <dbReference type="ARBA" id="ARBA00022650"/>
    </source>
</evidence>
<dbReference type="NCBIfam" id="TIGR00407">
    <property type="entry name" value="proA"/>
    <property type="match status" value="1"/>
</dbReference>
<keyword evidence="4 7" id="KW-0521">NADP</keyword>
<dbReference type="GO" id="GO:0005737">
    <property type="term" value="C:cytoplasm"/>
    <property type="evidence" value="ECO:0007669"/>
    <property type="project" value="UniProtKB-SubCell"/>
</dbReference>
<dbReference type="AlphaFoldDB" id="A0A8E6B912"/>
<evidence type="ECO:0000256" key="1">
    <source>
        <dbReference type="ARBA" id="ARBA00004985"/>
    </source>
</evidence>
<dbReference type="PIRSF" id="PIRSF000151">
    <property type="entry name" value="GPR"/>
    <property type="match status" value="1"/>
</dbReference>
<dbReference type="HAMAP" id="MF_00412">
    <property type="entry name" value="ProA"/>
    <property type="match status" value="1"/>
</dbReference>
<keyword evidence="5 7" id="KW-0560">Oxidoreductase</keyword>
<dbReference type="InterPro" id="IPR020593">
    <property type="entry name" value="G-glutamylP_reductase_CS"/>
</dbReference>
<comment type="subcellular location">
    <subcellularLocation>
        <location evidence="7">Cytoplasm</location>
    </subcellularLocation>
</comment>
<proteinExistence type="inferred from homology"/>
<dbReference type="InterPro" id="IPR016161">
    <property type="entry name" value="Ald_DH/histidinol_DH"/>
</dbReference>
<comment type="catalytic activity">
    <reaction evidence="6 7">
        <text>L-glutamate 5-semialdehyde + phosphate + NADP(+) = L-glutamyl 5-phosphate + NADPH + H(+)</text>
        <dbReference type="Rhea" id="RHEA:19541"/>
        <dbReference type="ChEBI" id="CHEBI:15378"/>
        <dbReference type="ChEBI" id="CHEBI:43474"/>
        <dbReference type="ChEBI" id="CHEBI:57783"/>
        <dbReference type="ChEBI" id="CHEBI:58066"/>
        <dbReference type="ChEBI" id="CHEBI:58274"/>
        <dbReference type="ChEBI" id="CHEBI:58349"/>
        <dbReference type="EC" id="1.2.1.41"/>
    </reaction>
</comment>
<keyword evidence="2 7" id="KW-0028">Amino-acid biosynthesis</keyword>
<keyword evidence="7" id="KW-0963">Cytoplasm</keyword>
<dbReference type="EC" id="1.2.1.41" evidence="7"/>
<dbReference type="RefSeq" id="WP_213497653.1">
    <property type="nucleotide sequence ID" value="NZ_CP074694.1"/>
</dbReference>
<feature type="domain" description="Aldehyde dehydrogenase" evidence="8">
    <location>
        <begin position="48"/>
        <end position="293"/>
    </location>
</feature>
<dbReference type="PROSITE" id="PS01223">
    <property type="entry name" value="PROA"/>
    <property type="match status" value="1"/>
</dbReference>
<dbReference type="PANTHER" id="PTHR11063:SF8">
    <property type="entry name" value="DELTA-1-PYRROLINE-5-CARBOXYLATE SYNTHASE"/>
    <property type="match status" value="1"/>
</dbReference>
<dbReference type="InterPro" id="IPR012134">
    <property type="entry name" value="Glu-5-SA_DH"/>
</dbReference>
<dbReference type="InterPro" id="IPR016163">
    <property type="entry name" value="Ald_DH_C"/>
</dbReference>
<evidence type="ECO:0000256" key="4">
    <source>
        <dbReference type="ARBA" id="ARBA00022857"/>
    </source>
</evidence>
<evidence type="ECO:0000259" key="8">
    <source>
        <dbReference type="Pfam" id="PF00171"/>
    </source>
</evidence>
<dbReference type="NCBIfam" id="NF001221">
    <property type="entry name" value="PRK00197.1"/>
    <property type="match status" value="1"/>
</dbReference>
<dbReference type="InterPro" id="IPR016162">
    <property type="entry name" value="Ald_DH_N"/>
</dbReference>